<comment type="caution">
    <text evidence="1">The sequence shown here is derived from an EMBL/GenBank/DDBJ whole genome shotgun (WGS) entry which is preliminary data.</text>
</comment>
<proteinExistence type="predicted"/>
<keyword evidence="2" id="KW-1185">Reference proteome</keyword>
<dbReference type="InterPro" id="IPR036770">
    <property type="entry name" value="Ankyrin_rpt-contain_sf"/>
</dbReference>
<dbReference type="SUPFAM" id="SSF48403">
    <property type="entry name" value="Ankyrin repeat"/>
    <property type="match status" value="1"/>
</dbReference>
<dbReference type="EMBL" id="JAPFFF010000044">
    <property type="protein sequence ID" value="KAK8840594.1"/>
    <property type="molecule type" value="Genomic_DNA"/>
</dbReference>
<name>A0ABR2H308_9EUKA</name>
<organism evidence="1 2">
    <name type="scientific">Tritrichomonas musculus</name>
    <dbReference type="NCBI Taxonomy" id="1915356"/>
    <lineage>
        <taxon>Eukaryota</taxon>
        <taxon>Metamonada</taxon>
        <taxon>Parabasalia</taxon>
        <taxon>Tritrichomonadida</taxon>
        <taxon>Tritrichomonadidae</taxon>
        <taxon>Tritrichomonas</taxon>
    </lineage>
</organism>
<reference evidence="1 2" key="1">
    <citation type="submission" date="2024-04" db="EMBL/GenBank/DDBJ databases">
        <title>Tritrichomonas musculus Genome.</title>
        <authorList>
            <person name="Alves-Ferreira E."/>
            <person name="Grigg M."/>
            <person name="Lorenzi H."/>
            <person name="Galac M."/>
        </authorList>
    </citation>
    <scope>NUCLEOTIDE SEQUENCE [LARGE SCALE GENOMIC DNA]</scope>
    <source>
        <strain evidence="1 2">EAF2021</strain>
    </source>
</reference>
<gene>
    <name evidence="1" type="ORF">M9Y10_030365</name>
</gene>
<dbReference type="PANTHER" id="PTHR24159:SF5">
    <property type="entry name" value="ANK_REP_REGION DOMAIN-CONTAINING PROTEIN"/>
    <property type="match status" value="1"/>
</dbReference>
<protein>
    <recommendedName>
        <fullName evidence="3">DUF3447 domain-containing protein</fullName>
    </recommendedName>
</protein>
<dbReference type="Proteomes" id="UP001470230">
    <property type="component" value="Unassembled WGS sequence"/>
</dbReference>
<evidence type="ECO:0000313" key="1">
    <source>
        <dbReference type="EMBL" id="KAK8840594.1"/>
    </source>
</evidence>
<dbReference type="Gene3D" id="1.25.40.20">
    <property type="entry name" value="Ankyrin repeat-containing domain"/>
    <property type="match status" value="1"/>
</dbReference>
<sequence>MNALDFIDKMKKIQSNFLIFIENEKDSEEKFQIFDDDQINLFNQHEIKMILKLISRISNNHCRPTNFFPKIEKVLQQIFHKNRQKFENDEIFTIFKGNKRILLFLFEEKIITMNDYIASLMKEEKYLKKQYPPYFFNEIKSFIDDELKEEIAKQLPENYEEKRKKGENDSHICELIRDDMIDEFISFVNQNNFELNSMIEDSIFETNSLLMKYQSALIEYSAFFGSTQIFKYLYMNGVNLSPSLWIYAIHSENPELINLLEQNKVIPFDNSLFCEGYNECLKEAIKCHHNDMANYLQNNYIEKNESDFDDNIISYSFHYCNYSYFPSDIGNNKFIFYYACQFDYLEIVEFYIKNKKVNLTTTIKIPKFLILHRVFINIFKWCFKNILFFKIIKFNY</sequence>
<dbReference type="PANTHER" id="PTHR24159">
    <property type="match status" value="1"/>
</dbReference>
<evidence type="ECO:0000313" key="2">
    <source>
        <dbReference type="Proteomes" id="UP001470230"/>
    </source>
</evidence>
<accession>A0ABR2H308</accession>
<evidence type="ECO:0008006" key="3">
    <source>
        <dbReference type="Google" id="ProtNLM"/>
    </source>
</evidence>